<evidence type="ECO:0000259" key="4">
    <source>
        <dbReference type="Pfam" id="PF00593"/>
    </source>
</evidence>
<dbReference type="Gene3D" id="2.40.170.20">
    <property type="entry name" value="TonB-dependent receptor, beta-barrel domain"/>
    <property type="match status" value="1"/>
</dbReference>
<reference evidence="5" key="1">
    <citation type="submission" date="2013-08" db="EMBL/GenBank/DDBJ databases">
        <authorList>
            <person name="Mendez C."/>
            <person name="Richter M."/>
            <person name="Ferrer M."/>
            <person name="Sanchez J."/>
        </authorList>
    </citation>
    <scope>NUCLEOTIDE SEQUENCE</scope>
</reference>
<protein>
    <submittedName>
        <fullName evidence="5">TonB-dependent receptor, beta-barrel domain protein</fullName>
    </submittedName>
</protein>
<evidence type="ECO:0000313" key="5">
    <source>
        <dbReference type="EMBL" id="EQD73818.1"/>
    </source>
</evidence>
<keyword evidence="2" id="KW-0472">Membrane</keyword>
<sequence>NDFSRTYNAAYDTSVKGAFAYSHTWASLLPSLDAHYYVTDNWSAYGQAAAGMQAPMLFGSFYNPNQNQALSQAAQASYLAPEKTMNYQLGTVFKSSKLTASADVYYITNNNLVGYSV</sequence>
<keyword evidence="5" id="KW-0675">Receptor</keyword>
<feature type="non-terminal residue" evidence="5">
    <location>
        <position position="1"/>
    </location>
</feature>
<evidence type="ECO:0000256" key="1">
    <source>
        <dbReference type="ARBA" id="ARBA00004442"/>
    </source>
</evidence>
<feature type="domain" description="TonB-dependent receptor-like beta-barrel" evidence="4">
    <location>
        <begin position="14"/>
        <end position="114"/>
    </location>
</feature>
<dbReference type="GO" id="GO:0009279">
    <property type="term" value="C:cell outer membrane"/>
    <property type="evidence" value="ECO:0007669"/>
    <property type="project" value="UniProtKB-SubCell"/>
</dbReference>
<proteinExistence type="predicted"/>
<dbReference type="InterPro" id="IPR036942">
    <property type="entry name" value="Beta-barrel_TonB_sf"/>
</dbReference>
<organism evidence="5">
    <name type="scientific">mine drainage metagenome</name>
    <dbReference type="NCBI Taxonomy" id="410659"/>
    <lineage>
        <taxon>unclassified sequences</taxon>
        <taxon>metagenomes</taxon>
        <taxon>ecological metagenomes</taxon>
    </lineage>
</organism>
<dbReference type="EMBL" id="AUZX01003468">
    <property type="protein sequence ID" value="EQD73818.1"/>
    <property type="molecule type" value="Genomic_DNA"/>
</dbReference>
<accession>T1BZ64</accession>
<name>T1BZ64_9ZZZZ</name>
<dbReference type="AlphaFoldDB" id="T1BZ64"/>
<comment type="caution">
    <text evidence="5">The sequence shown here is derived from an EMBL/GenBank/DDBJ whole genome shotgun (WGS) entry which is preliminary data.</text>
</comment>
<reference evidence="5" key="2">
    <citation type="journal article" date="2014" name="ISME J.">
        <title>Microbial stratification in low pH oxic and suboxic macroscopic growths along an acid mine drainage.</title>
        <authorList>
            <person name="Mendez-Garcia C."/>
            <person name="Mesa V."/>
            <person name="Sprenger R.R."/>
            <person name="Richter M."/>
            <person name="Diez M.S."/>
            <person name="Solano J."/>
            <person name="Bargiela R."/>
            <person name="Golyshina O.V."/>
            <person name="Manteca A."/>
            <person name="Ramos J.L."/>
            <person name="Gallego J.R."/>
            <person name="Llorente I."/>
            <person name="Martins Dos Santos V.A."/>
            <person name="Jensen O.N."/>
            <person name="Pelaez A.I."/>
            <person name="Sanchez J."/>
            <person name="Ferrer M."/>
        </authorList>
    </citation>
    <scope>NUCLEOTIDE SEQUENCE</scope>
</reference>
<evidence type="ECO:0000256" key="2">
    <source>
        <dbReference type="ARBA" id="ARBA00023136"/>
    </source>
</evidence>
<dbReference type="InterPro" id="IPR000531">
    <property type="entry name" value="Beta-barrel_TonB"/>
</dbReference>
<dbReference type="SUPFAM" id="SSF56935">
    <property type="entry name" value="Porins"/>
    <property type="match status" value="1"/>
</dbReference>
<comment type="subcellular location">
    <subcellularLocation>
        <location evidence="1">Cell outer membrane</location>
    </subcellularLocation>
</comment>
<dbReference type="Pfam" id="PF00593">
    <property type="entry name" value="TonB_dep_Rec_b-barrel"/>
    <property type="match status" value="1"/>
</dbReference>
<gene>
    <name evidence="5" type="ORF">B1A_04760</name>
</gene>
<evidence type="ECO:0000256" key="3">
    <source>
        <dbReference type="ARBA" id="ARBA00023237"/>
    </source>
</evidence>
<keyword evidence="3" id="KW-0998">Cell outer membrane</keyword>